<keyword evidence="4" id="KW-0411">Iron-sulfur</keyword>
<dbReference type="InterPro" id="IPR036922">
    <property type="entry name" value="Rieske_2Fe-2S_sf"/>
</dbReference>
<dbReference type="PANTHER" id="PTHR40261:SF1">
    <property type="entry name" value="RIESKE DOMAIN-CONTAINING PROTEIN"/>
    <property type="match status" value="1"/>
</dbReference>
<protein>
    <submittedName>
        <fullName evidence="6">Rieske 2Fe-2S family protein</fullName>
    </submittedName>
</protein>
<dbReference type="PANTHER" id="PTHR40261">
    <property type="match status" value="1"/>
</dbReference>
<organism evidence="6 7">
    <name type="scientific">Amphritea japonica ATCC BAA-1530</name>
    <dbReference type="NCBI Taxonomy" id="1278309"/>
    <lineage>
        <taxon>Bacteria</taxon>
        <taxon>Pseudomonadati</taxon>
        <taxon>Pseudomonadota</taxon>
        <taxon>Gammaproteobacteria</taxon>
        <taxon>Oceanospirillales</taxon>
        <taxon>Oceanospirillaceae</taxon>
        <taxon>Amphritea</taxon>
    </lineage>
</organism>
<gene>
    <name evidence="6" type="ORF">AMJAP_3091</name>
</gene>
<dbReference type="KEGG" id="ajp:AMJAP_3091"/>
<evidence type="ECO:0000313" key="7">
    <source>
        <dbReference type="Proteomes" id="UP000595663"/>
    </source>
</evidence>
<sequence>MTTTTLLCQLSELPEHGAKGFDLDARKLFAVKRQKEVFLYENRCPHKGIPLEWMPDIFLDAEKQFIQCSTHGALFTIDQGQCIAGPCVGARLQQVDFTIIDGAICIQN</sequence>
<evidence type="ECO:0000256" key="1">
    <source>
        <dbReference type="ARBA" id="ARBA00022714"/>
    </source>
</evidence>
<dbReference type="GO" id="GO:0051537">
    <property type="term" value="F:2 iron, 2 sulfur cluster binding"/>
    <property type="evidence" value="ECO:0007669"/>
    <property type="project" value="UniProtKB-KW"/>
</dbReference>
<evidence type="ECO:0000256" key="2">
    <source>
        <dbReference type="ARBA" id="ARBA00022723"/>
    </source>
</evidence>
<dbReference type="Gene3D" id="2.102.10.10">
    <property type="entry name" value="Rieske [2Fe-2S] iron-sulphur domain"/>
    <property type="match status" value="1"/>
</dbReference>
<evidence type="ECO:0000256" key="4">
    <source>
        <dbReference type="ARBA" id="ARBA00023014"/>
    </source>
</evidence>
<keyword evidence="1" id="KW-0001">2Fe-2S</keyword>
<keyword evidence="2" id="KW-0479">Metal-binding</keyword>
<dbReference type="InterPro" id="IPR017941">
    <property type="entry name" value="Rieske_2Fe-2S"/>
</dbReference>
<dbReference type="RefSeq" id="WP_019623146.1">
    <property type="nucleotide sequence ID" value="NZ_AP014545.1"/>
</dbReference>
<evidence type="ECO:0000313" key="6">
    <source>
        <dbReference type="EMBL" id="BBB27676.1"/>
    </source>
</evidence>
<keyword evidence="7" id="KW-1185">Reference proteome</keyword>
<accession>A0A7R6STW2</accession>
<reference evidence="6 7" key="1">
    <citation type="journal article" date="2008" name="Int. J. Syst. Evol. Microbiol.">
        <title>Amphritea japonica sp. nov. and Amphritea balenae sp. nov., isolated from the sediment adjacent to sperm whale carcasses off Kagoshima, Japan.</title>
        <authorList>
            <person name="Miyazaki M."/>
            <person name="Nogi Y."/>
            <person name="Fujiwara Y."/>
            <person name="Kawato M."/>
            <person name="Nagahama T."/>
            <person name="Kubokawa K."/>
            <person name="Horikoshi K."/>
        </authorList>
    </citation>
    <scope>NUCLEOTIDE SEQUENCE [LARGE SCALE GENOMIC DNA]</scope>
    <source>
        <strain evidence="6 7">ATCC BAA-1530</strain>
    </source>
</reference>
<dbReference type="EMBL" id="AP014545">
    <property type="protein sequence ID" value="BBB27676.1"/>
    <property type="molecule type" value="Genomic_DNA"/>
</dbReference>
<dbReference type="PROSITE" id="PS51296">
    <property type="entry name" value="RIESKE"/>
    <property type="match status" value="1"/>
</dbReference>
<proteinExistence type="predicted"/>
<dbReference type="SUPFAM" id="SSF50022">
    <property type="entry name" value="ISP domain"/>
    <property type="match status" value="1"/>
</dbReference>
<dbReference type="Pfam" id="PF00355">
    <property type="entry name" value="Rieske"/>
    <property type="match status" value="1"/>
</dbReference>
<dbReference type="AlphaFoldDB" id="A0A7R6STW2"/>
<feature type="domain" description="Rieske" evidence="5">
    <location>
        <begin position="5"/>
        <end position="106"/>
    </location>
</feature>
<dbReference type="Proteomes" id="UP000595663">
    <property type="component" value="Chromosome"/>
</dbReference>
<dbReference type="GO" id="GO:0046872">
    <property type="term" value="F:metal ion binding"/>
    <property type="evidence" value="ECO:0007669"/>
    <property type="project" value="UniProtKB-KW"/>
</dbReference>
<name>A0A7R6STW2_9GAMM</name>
<evidence type="ECO:0000256" key="3">
    <source>
        <dbReference type="ARBA" id="ARBA00023004"/>
    </source>
</evidence>
<dbReference type="CDD" id="cd03467">
    <property type="entry name" value="Rieske"/>
    <property type="match status" value="1"/>
</dbReference>
<keyword evidence="3" id="KW-0408">Iron</keyword>
<evidence type="ECO:0000259" key="5">
    <source>
        <dbReference type="PROSITE" id="PS51296"/>
    </source>
</evidence>